<dbReference type="InterPro" id="IPR023211">
    <property type="entry name" value="DNA_pol_palm_dom_sf"/>
</dbReference>
<dbReference type="SMART" id="SM00486">
    <property type="entry name" value="POLBc"/>
    <property type="match status" value="1"/>
</dbReference>
<dbReference type="EMBL" id="JADGJW010000262">
    <property type="protein sequence ID" value="KAJ3220937.1"/>
    <property type="molecule type" value="Genomic_DNA"/>
</dbReference>
<evidence type="ECO:0000256" key="5">
    <source>
        <dbReference type="ARBA" id="ARBA00023125"/>
    </source>
</evidence>
<dbReference type="InterPro" id="IPR017964">
    <property type="entry name" value="DNA-dir_DNA_pol_B_CS"/>
</dbReference>
<evidence type="ECO:0000313" key="9">
    <source>
        <dbReference type="EMBL" id="KAJ3220937.1"/>
    </source>
</evidence>
<evidence type="ECO:0000256" key="4">
    <source>
        <dbReference type="ARBA" id="ARBA00022932"/>
    </source>
</evidence>
<keyword evidence="10" id="KW-1185">Reference proteome</keyword>
<evidence type="ECO:0000256" key="3">
    <source>
        <dbReference type="ARBA" id="ARBA00022695"/>
    </source>
</evidence>
<gene>
    <name evidence="9" type="primary">POL3_2</name>
    <name evidence="9" type="ORF">HK099_003896</name>
</gene>
<dbReference type="SUPFAM" id="SSF56672">
    <property type="entry name" value="DNA/RNA polymerases"/>
    <property type="match status" value="1"/>
</dbReference>
<dbReference type="GO" id="GO:0000166">
    <property type="term" value="F:nucleotide binding"/>
    <property type="evidence" value="ECO:0007669"/>
    <property type="project" value="InterPro"/>
</dbReference>
<evidence type="ECO:0000256" key="6">
    <source>
        <dbReference type="ARBA" id="ARBA00049244"/>
    </source>
</evidence>
<dbReference type="InterPro" id="IPR006172">
    <property type="entry name" value="DNA-dir_DNA_pol_B"/>
</dbReference>
<keyword evidence="3 7" id="KW-0548">Nucleotidyltransferase</keyword>
<evidence type="ECO:0000256" key="1">
    <source>
        <dbReference type="ARBA" id="ARBA00005755"/>
    </source>
</evidence>
<dbReference type="PANTHER" id="PTHR10322">
    <property type="entry name" value="DNA POLYMERASE CATALYTIC SUBUNIT"/>
    <property type="match status" value="1"/>
</dbReference>
<name>A0AAD5U1F1_9FUNG</name>
<dbReference type="InterPro" id="IPR043502">
    <property type="entry name" value="DNA/RNA_pol_sf"/>
</dbReference>
<reference evidence="9" key="1">
    <citation type="submission" date="2020-05" db="EMBL/GenBank/DDBJ databases">
        <title>Phylogenomic resolution of chytrid fungi.</title>
        <authorList>
            <person name="Stajich J.E."/>
            <person name="Amses K."/>
            <person name="Simmons R."/>
            <person name="Seto K."/>
            <person name="Myers J."/>
            <person name="Bonds A."/>
            <person name="Quandt C.A."/>
            <person name="Barry K."/>
            <person name="Liu P."/>
            <person name="Grigoriev I."/>
            <person name="Longcore J.E."/>
            <person name="James T.Y."/>
        </authorList>
    </citation>
    <scope>NUCLEOTIDE SEQUENCE</scope>
    <source>
        <strain evidence="9">JEL0476</strain>
    </source>
</reference>
<keyword evidence="5 7" id="KW-0238">DNA-binding</keyword>
<evidence type="ECO:0000313" key="10">
    <source>
        <dbReference type="Proteomes" id="UP001211065"/>
    </source>
</evidence>
<evidence type="ECO:0000259" key="8">
    <source>
        <dbReference type="Pfam" id="PF00136"/>
    </source>
</evidence>
<dbReference type="InterPro" id="IPR036397">
    <property type="entry name" value="RNaseH_sf"/>
</dbReference>
<evidence type="ECO:0000256" key="7">
    <source>
        <dbReference type="RuleBase" id="RU000442"/>
    </source>
</evidence>
<comment type="caution">
    <text evidence="9">The sequence shown here is derived from an EMBL/GenBank/DDBJ whole genome shotgun (WGS) entry which is preliminary data.</text>
</comment>
<dbReference type="InterPro" id="IPR012337">
    <property type="entry name" value="RNaseH-like_sf"/>
</dbReference>
<dbReference type="GO" id="GO:0006261">
    <property type="term" value="P:DNA-templated DNA replication"/>
    <property type="evidence" value="ECO:0007669"/>
    <property type="project" value="TreeGrafter"/>
</dbReference>
<dbReference type="EC" id="2.7.7.7" evidence="7"/>
<keyword evidence="7" id="KW-0235">DNA replication</keyword>
<dbReference type="Pfam" id="PF00136">
    <property type="entry name" value="DNA_pol_B"/>
    <property type="match status" value="1"/>
</dbReference>
<dbReference type="PRINTS" id="PR00106">
    <property type="entry name" value="DNAPOLB"/>
</dbReference>
<dbReference type="Gene3D" id="3.30.420.10">
    <property type="entry name" value="Ribonuclease H-like superfamily/Ribonuclease H"/>
    <property type="match status" value="1"/>
</dbReference>
<dbReference type="InterPro" id="IPR006134">
    <property type="entry name" value="DNA-dir_DNA_pol_B_multi_dom"/>
</dbReference>
<dbReference type="PROSITE" id="PS00116">
    <property type="entry name" value="DNA_POLYMERASE_B"/>
    <property type="match status" value="1"/>
</dbReference>
<dbReference type="AlphaFoldDB" id="A0AAD5U1F1"/>
<dbReference type="GO" id="GO:0003887">
    <property type="term" value="F:DNA-directed DNA polymerase activity"/>
    <property type="evidence" value="ECO:0007669"/>
    <property type="project" value="UniProtKB-KW"/>
</dbReference>
<dbReference type="GO" id="GO:0003677">
    <property type="term" value="F:DNA binding"/>
    <property type="evidence" value="ECO:0007669"/>
    <property type="project" value="UniProtKB-KW"/>
</dbReference>
<proteinExistence type="inferred from homology"/>
<comment type="catalytic activity">
    <reaction evidence="6 7">
        <text>DNA(n) + a 2'-deoxyribonucleoside 5'-triphosphate = DNA(n+1) + diphosphate</text>
        <dbReference type="Rhea" id="RHEA:22508"/>
        <dbReference type="Rhea" id="RHEA-COMP:17339"/>
        <dbReference type="Rhea" id="RHEA-COMP:17340"/>
        <dbReference type="ChEBI" id="CHEBI:33019"/>
        <dbReference type="ChEBI" id="CHEBI:61560"/>
        <dbReference type="ChEBI" id="CHEBI:173112"/>
        <dbReference type="EC" id="2.7.7.7"/>
    </reaction>
</comment>
<feature type="domain" description="DNA-directed DNA polymerase family B multifunctional" evidence="8">
    <location>
        <begin position="370"/>
        <end position="667"/>
    </location>
</feature>
<dbReference type="Proteomes" id="UP001211065">
    <property type="component" value="Unassembled WGS sequence"/>
</dbReference>
<dbReference type="InterPro" id="IPR050240">
    <property type="entry name" value="DNA_pol_type-B"/>
</dbReference>
<comment type="similarity">
    <text evidence="1 7">Belongs to the DNA polymerase type-B family.</text>
</comment>
<evidence type="ECO:0000256" key="2">
    <source>
        <dbReference type="ARBA" id="ARBA00022679"/>
    </source>
</evidence>
<organism evidence="9 10">
    <name type="scientific">Clydaea vesicula</name>
    <dbReference type="NCBI Taxonomy" id="447962"/>
    <lineage>
        <taxon>Eukaryota</taxon>
        <taxon>Fungi</taxon>
        <taxon>Fungi incertae sedis</taxon>
        <taxon>Chytridiomycota</taxon>
        <taxon>Chytridiomycota incertae sedis</taxon>
        <taxon>Chytridiomycetes</taxon>
        <taxon>Lobulomycetales</taxon>
        <taxon>Lobulomycetaceae</taxon>
        <taxon>Clydaea</taxon>
    </lineage>
</organism>
<dbReference type="Gene3D" id="3.90.1600.10">
    <property type="entry name" value="Palm domain of DNA polymerase"/>
    <property type="match status" value="1"/>
</dbReference>
<dbReference type="PANTHER" id="PTHR10322:SF23">
    <property type="entry name" value="DNA POLYMERASE DELTA CATALYTIC SUBUNIT"/>
    <property type="match status" value="1"/>
</dbReference>
<accession>A0AAD5U1F1</accession>
<protein>
    <recommendedName>
        <fullName evidence="7">DNA polymerase</fullName>
        <ecNumber evidence="7">2.7.7.7</ecNumber>
    </recommendedName>
</protein>
<sequence>MIKLLDQGWIPIWTGYIKIANRHELDHDDSRSNLIYVRLAKDSMRIWSDIMVEYQIPESYGILVKNTAINPSSNVDILPSINSDIGRTRVAAVLGIAPFCIPGLGVSRPLSLPSVIKIIGLDIEQSTYYRRGAFPLPHDPLISIAIATWDGRFYCGYIPGKHDEDICAPSNNYKIIKFGNSTELADWAIMWIVKEMPDFVAIHNGFKYDISRLGVHCSSSFSKYFIELNLGKVDKGYDLIIPGITVIDTYWFLSKLHNTDYQTFALDALASSIGESGKLQHPTMQINVTDHNIDMTKMIQYNIHDAYLHIQVALKTRCLTEICTMCAVFKAPICDITRFISGTVVCSMASSYALSKSLVIDWSEDDLFNVRFRGGFVMTPITGLHKNVIVLDFASMYPSIIIGANISPETVHVVTDENVRLKIIRDYQLIRPQTEGDIALGWNSEFIFIRSSDVVFCIDRSEESISAQVMKELVSRRKSLPDKNSAEGWTLKIGANSIYGVYGASTSGLSSRLSAISVTGIGRYLIGKVMELATILKFEVLYGDTDSVFIKVGLGCKSNSDDLMDMYHQWASQTPFFTVRLEFDKSYSDIILIKPKIYFGREYGKDHSKPMMKGMASKRRDRPDISRTILKNVCNIICDNNIEIATRKISQLLYDTYKNVNRGLIKYDLCMKEMKREGIIIYSYRSVSGQHITLDKSKYDGGIPEPIDTIWLMNSIKSSISNVLSVCGIPTFDRLIDKIENLADDIEDII</sequence>
<keyword evidence="2 7" id="KW-0808">Transferase</keyword>
<keyword evidence="4 7" id="KW-0239">DNA-directed DNA polymerase</keyword>
<dbReference type="SUPFAM" id="SSF53098">
    <property type="entry name" value="Ribonuclease H-like"/>
    <property type="match status" value="1"/>
</dbReference>